<name>A0AA39CDJ7_9EURO</name>
<keyword evidence="6" id="KW-0808">Transferase</keyword>
<protein>
    <submittedName>
        <fullName evidence="6">tRNA methyltransferase ppm2</fullName>
    </submittedName>
</protein>
<keyword evidence="7" id="KW-1185">Reference proteome</keyword>
<dbReference type="SUPFAM" id="SSF53335">
    <property type="entry name" value="S-adenosyl-L-methionine-dependent methyltransferases"/>
    <property type="match status" value="1"/>
</dbReference>
<dbReference type="InterPro" id="IPR003347">
    <property type="entry name" value="JmjC_dom"/>
</dbReference>
<evidence type="ECO:0000256" key="3">
    <source>
        <dbReference type="ARBA" id="ARBA00022691"/>
    </source>
</evidence>
<evidence type="ECO:0000259" key="5">
    <source>
        <dbReference type="PROSITE" id="PS51184"/>
    </source>
</evidence>
<dbReference type="Proteomes" id="UP001172673">
    <property type="component" value="Unassembled WGS sequence"/>
</dbReference>
<keyword evidence="3" id="KW-0949">S-adenosyl-L-methionine</keyword>
<dbReference type="Pfam" id="PF13418">
    <property type="entry name" value="Beta-prop_TYW4"/>
    <property type="match status" value="1"/>
</dbReference>
<proteinExistence type="inferred from homology"/>
<evidence type="ECO:0000256" key="4">
    <source>
        <dbReference type="SAM" id="MobiDB-lite"/>
    </source>
</evidence>
<dbReference type="EMBL" id="JAPDRK010000019">
    <property type="protein sequence ID" value="KAJ9604400.1"/>
    <property type="molecule type" value="Genomic_DNA"/>
</dbReference>
<dbReference type="PROSITE" id="PS51184">
    <property type="entry name" value="JMJC"/>
    <property type="match status" value="1"/>
</dbReference>
<evidence type="ECO:0000256" key="1">
    <source>
        <dbReference type="ARBA" id="ARBA00004797"/>
    </source>
</evidence>
<dbReference type="PANTHER" id="PTHR46529:SF1">
    <property type="entry name" value="TRNA WYBUTOSINE-SYNTHESIZING PROTEIN 4"/>
    <property type="match status" value="1"/>
</dbReference>
<evidence type="ECO:0000313" key="7">
    <source>
        <dbReference type="Proteomes" id="UP001172673"/>
    </source>
</evidence>
<dbReference type="PANTHER" id="PTHR46529">
    <property type="entry name" value="TRNA WYBUTOSINE-SYNTHESIZING PROTEIN 4"/>
    <property type="match status" value="1"/>
</dbReference>
<keyword evidence="6" id="KW-0489">Methyltransferase</keyword>
<accession>A0AA39CDJ7</accession>
<dbReference type="InterPro" id="IPR015915">
    <property type="entry name" value="Kelch-typ_b-propeller"/>
</dbReference>
<gene>
    <name evidence="6" type="primary">PPM2_2</name>
    <name evidence="6" type="ORF">H2200_011234</name>
</gene>
<organism evidence="6 7">
    <name type="scientific">Cladophialophora chaetospira</name>
    <dbReference type="NCBI Taxonomy" id="386627"/>
    <lineage>
        <taxon>Eukaryota</taxon>
        <taxon>Fungi</taxon>
        <taxon>Dikarya</taxon>
        <taxon>Ascomycota</taxon>
        <taxon>Pezizomycotina</taxon>
        <taxon>Eurotiomycetes</taxon>
        <taxon>Chaetothyriomycetidae</taxon>
        <taxon>Chaetothyriales</taxon>
        <taxon>Herpotrichiellaceae</taxon>
        <taxon>Cladophialophora</taxon>
    </lineage>
</organism>
<comment type="pathway">
    <text evidence="1">tRNA modification; wybutosine-tRNA(Phe) biosynthesis.</text>
</comment>
<feature type="region of interest" description="Disordered" evidence="4">
    <location>
        <begin position="1023"/>
        <end position="1046"/>
    </location>
</feature>
<feature type="region of interest" description="Disordered" evidence="4">
    <location>
        <begin position="911"/>
        <end position="968"/>
    </location>
</feature>
<evidence type="ECO:0000256" key="2">
    <source>
        <dbReference type="ARBA" id="ARBA00010703"/>
    </source>
</evidence>
<dbReference type="Gene3D" id="2.60.120.650">
    <property type="entry name" value="Cupin"/>
    <property type="match status" value="1"/>
</dbReference>
<evidence type="ECO:0000313" key="6">
    <source>
        <dbReference type="EMBL" id="KAJ9604400.1"/>
    </source>
</evidence>
<dbReference type="Gene3D" id="3.40.50.150">
    <property type="entry name" value="Vaccinia Virus protein VP39"/>
    <property type="match status" value="1"/>
</dbReference>
<dbReference type="Gene3D" id="2.120.10.80">
    <property type="entry name" value="Kelch-type beta propeller"/>
    <property type="match status" value="1"/>
</dbReference>
<comment type="caution">
    <text evidence="6">The sequence shown here is derived from an EMBL/GenBank/DDBJ whole genome shotgun (WGS) entry which is preliminary data.</text>
</comment>
<reference evidence="6" key="1">
    <citation type="submission" date="2022-10" db="EMBL/GenBank/DDBJ databases">
        <title>Culturing micro-colonial fungi from biological soil crusts in the Mojave desert and describing Neophaeococcomyces mojavensis, and introducing the new genera and species Taxawa tesnikishii.</title>
        <authorList>
            <person name="Kurbessoian T."/>
            <person name="Stajich J.E."/>
        </authorList>
    </citation>
    <scope>NUCLEOTIDE SEQUENCE</scope>
    <source>
        <strain evidence="6">TK_41</strain>
    </source>
</reference>
<comment type="similarity">
    <text evidence="2">Belongs to the methyltransferase superfamily. LCMT family.</text>
</comment>
<feature type="domain" description="JmjC" evidence="5">
    <location>
        <begin position="787"/>
        <end position="944"/>
    </location>
</feature>
<dbReference type="InterPro" id="IPR029063">
    <property type="entry name" value="SAM-dependent_MTases_sf"/>
</dbReference>
<feature type="compositionally biased region" description="Low complexity" evidence="4">
    <location>
        <begin position="922"/>
        <end position="939"/>
    </location>
</feature>
<dbReference type="GO" id="GO:0031591">
    <property type="term" value="P:wybutosine biosynthetic process"/>
    <property type="evidence" value="ECO:0007669"/>
    <property type="project" value="TreeGrafter"/>
</dbReference>
<dbReference type="GO" id="GO:0030488">
    <property type="term" value="P:tRNA methylation"/>
    <property type="evidence" value="ECO:0007669"/>
    <property type="project" value="TreeGrafter"/>
</dbReference>
<dbReference type="InterPro" id="IPR041667">
    <property type="entry name" value="Cupin_8"/>
</dbReference>
<dbReference type="GO" id="GO:0008175">
    <property type="term" value="F:tRNA methyltransferase activity"/>
    <property type="evidence" value="ECO:0007669"/>
    <property type="project" value="TreeGrafter"/>
</dbReference>
<dbReference type="SUPFAM" id="SSF117281">
    <property type="entry name" value="Kelch motif"/>
    <property type="match status" value="1"/>
</dbReference>
<sequence>MASVTTQPSGNANDEIPMEKNAGLVMGGLDSDDPLPFSWMAHHPGLCSNTKFVDVDFEALMMTKREIIFNTPQMRDMLSIPTDEEPQEGIVFDSAEYAGIGCDLRNTRRLERLIKSVVDVEQCLVLCVAEVSITYMSTEDSDALIRWTAGLSPDVTFCLLEQQSPDRPDNPFTATMLKHFAKLGTPLRSVLEYPGCHTQTLRFQDAGYAHVEIQNLWELWADPRFLTPSVRMSLDDVEPFDEWEEFALFGSHYCLLVAQTGSEPLIPEQQRGSRRASIDSLASDLSTRTVSPHRENTQWFAYKYTAESQKESRTHHGSAYKIADQDALGVHGGVGLKGRLSTTSVYTSTESSIPYPSVPPEEIGARCCHTITSFGSRLEQNLLVGGRASPSAPMKDCWLQVDGKWERVHDLPEPRFRHRCAAVVLPHDQYGVVLYGGKTSATKVAIDTLLWDRHNGWQVLHNVKSDPLPRFGASFARIGFNHGLLMGGMRQDGVVCQGLWKWRLIIRDNKVIGIRFKTSNCLDASAGIWPWMDRFGASYSVIRDELLLIGGIAKHGCIPRDYEILSFVGSFSAFNDYEKEMELRVACVLPKIDPNVPRPFLIGHSTHYTAKATTLIVGGGATCFSFGAYWNPGCWLLHDREAGPGSRWAMIKPEETKVPSLSQPPMTNGSLPCMDSISIQHIELSTDQGFVRILREGAPKLLKTLDFGPCLSRWTPSYLVSKTPASKAIVIHAAQSRTMNFQRKDFAYKATSFHAFINHIQTTPSAHMYLRSISNTNPTGTPADFWTDWPEISDDFHIPSSLNFIESHKHSSPLRISANVNMWLHYDVMANVLFQVRGTRKLVLFPPCDLKQLSFPPGSTSSTLDVFQPAEQVDTGEDSIRHVPNTHPHVAILRPGEALYIPPLWAHTGTPLSSKVPRETSTKASTSASASASATSSISESHDRLGKAPNEATANAPGSNIDPDDNPAHSKINISLNVFFRTLSPQKYAAGRDVYGNRDLAAYEDGRRDVEKIVRRFLATSNRKADGEEKSPPASADVTESTELNMDSIPRDMVKAYLERLSTELQERADKL</sequence>
<dbReference type="SUPFAM" id="SSF51197">
    <property type="entry name" value="Clavaminate synthase-like"/>
    <property type="match status" value="1"/>
</dbReference>
<dbReference type="Pfam" id="PF13621">
    <property type="entry name" value="Cupin_8"/>
    <property type="match status" value="1"/>
</dbReference>
<dbReference type="AlphaFoldDB" id="A0AA39CDJ7"/>